<keyword evidence="1" id="KW-0472">Membrane</keyword>
<protein>
    <submittedName>
        <fullName evidence="2">Cellulose biosynthesis protein BcsG</fullName>
        <ecNumber evidence="2">2.7.8.-</ecNumber>
    </submittedName>
</protein>
<feature type="transmembrane region" description="Helical" evidence="1">
    <location>
        <begin position="45"/>
        <end position="61"/>
    </location>
</feature>
<gene>
    <name evidence="2" type="primary">bcsG</name>
    <name evidence="2" type="ORF">DDF84_011940</name>
</gene>
<name>A0A482ITR1_9BURK</name>
<organism evidence="2 3">
    <name type="scientific">Cupriavidus metallidurans</name>
    <dbReference type="NCBI Taxonomy" id="119219"/>
    <lineage>
        <taxon>Bacteria</taxon>
        <taxon>Pseudomonadati</taxon>
        <taxon>Pseudomonadota</taxon>
        <taxon>Betaproteobacteria</taxon>
        <taxon>Burkholderiales</taxon>
        <taxon>Burkholderiaceae</taxon>
        <taxon>Cupriavidus</taxon>
    </lineage>
</organism>
<feature type="transmembrane region" description="Helical" evidence="1">
    <location>
        <begin position="20"/>
        <end position="38"/>
    </location>
</feature>
<keyword evidence="1" id="KW-0812">Transmembrane</keyword>
<dbReference type="EMBL" id="CP037900">
    <property type="protein sequence ID" value="QBP10414.1"/>
    <property type="molecule type" value="Genomic_DNA"/>
</dbReference>
<evidence type="ECO:0000256" key="1">
    <source>
        <dbReference type="SAM" id="Phobius"/>
    </source>
</evidence>
<dbReference type="NCBIfam" id="TIGR03368">
    <property type="entry name" value="cellulose_yhjU"/>
    <property type="match status" value="1"/>
</dbReference>
<dbReference type="SUPFAM" id="SSF53649">
    <property type="entry name" value="Alkaline phosphatase-like"/>
    <property type="match status" value="1"/>
</dbReference>
<keyword evidence="2" id="KW-0808">Transferase</keyword>
<dbReference type="AlphaFoldDB" id="A0A482ITR1"/>
<evidence type="ECO:0000313" key="2">
    <source>
        <dbReference type="EMBL" id="QBP10414.1"/>
    </source>
</evidence>
<dbReference type="InterPro" id="IPR017850">
    <property type="entry name" value="Alkaline_phosphatase_core_sf"/>
</dbReference>
<dbReference type="Proteomes" id="UP000253772">
    <property type="component" value="Chromosome c1"/>
</dbReference>
<dbReference type="Gene3D" id="3.40.720.10">
    <property type="entry name" value="Alkaline Phosphatase, subunit A"/>
    <property type="match status" value="1"/>
</dbReference>
<proteinExistence type="predicted"/>
<dbReference type="OrthoDB" id="6965261at2"/>
<dbReference type="GO" id="GO:0016740">
    <property type="term" value="F:transferase activity"/>
    <property type="evidence" value="ECO:0007669"/>
    <property type="project" value="UniProtKB-KW"/>
</dbReference>
<evidence type="ECO:0000313" key="3">
    <source>
        <dbReference type="Proteomes" id="UP000253772"/>
    </source>
</evidence>
<dbReference type="RefSeq" id="WP_017512798.1">
    <property type="nucleotide sequence ID" value="NZ_CP037900.1"/>
</dbReference>
<dbReference type="Pfam" id="PF11658">
    <property type="entry name" value="CBP_BcsG"/>
    <property type="match status" value="1"/>
</dbReference>
<sequence length="520" mass="57882">MGLWNLYFLAKIYLFHTGQMQPIWLLNLVFALLLVIPLESRILRVLRQIIAIGAGAALAWRESTLPPFARLLTEFSNIRTFTPGYLVELFQRFVPVEMVVAVVLVVLVYLLINRWIRTTTLVLLALIAMPIWYGTGITLPGAKAQQATAQSAGSARADINATNNYDAILAAFRQQEAQRTATFSPLTATPDAQFDIIVLHICSLSWDDLDAAKSLNHPLLSRFDYLFKNFSSAASYSGPAAIRLLRASCGQQPHKDLYDPAPAECHLFADLAQAGFTPRILMNHDGRFDNFRTYVETEIGIQGVKMESTEGVPVAMRAFDDSPILDDFNTFDHWYKQHLAQDKGPVALYYNTVTLHDGNRLPDKRLTSIESYPLRLKTLLDDVDRIIDTISKSGRKAVVIFVPEHGAALRGDKNQISGLREIPTPNIIHVPVGVKLVGLPTTETPQPVTIDAPTSFFGLSQLVFNLVADSPFRQGAPDLAHYVEDLPQTQMVGENEATLTMKRTNGYVIHTPDGVWVEQQ</sequence>
<feature type="transmembrane region" description="Helical" evidence="1">
    <location>
        <begin position="93"/>
        <end position="112"/>
    </location>
</feature>
<dbReference type="EC" id="2.7.8.-" evidence="2"/>
<dbReference type="InterPro" id="IPR017744">
    <property type="entry name" value="BcsG"/>
</dbReference>
<reference evidence="2 3" key="1">
    <citation type="submission" date="2019-03" db="EMBL/GenBank/DDBJ databases">
        <title>Comparative insights into the high quality Complete genome sequence of highly metal resistant Cupriavidus metallidurans strain BS1 isolated from a gold-copper mine.</title>
        <authorList>
            <person name="Mazhar H.S."/>
            <person name="Rensing C."/>
        </authorList>
    </citation>
    <scope>NUCLEOTIDE SEQUENCE [LARGE SCALE GENOMIC DNA]</scope>
    <source>
        <strain evidence="2 3">BS1</strain>
    </source>
</reference>
<keyword evidence="1" id="KW-1133">Transmembrane helix</keyword>
<accession>A0A482ITR1</accession>
<feature type="transmembrane region" description="Helical" evidence="1">
    <location>
        <begin position="121"/>
        <end position="142"/>
    </location>
</feature>